<dbReference type="InterPro" id="IPR020787">
    <property type="entry name" value="RNase_HII_arc"/>
</dbReference>
<comment type="similarity">
    <text evidence="5 13 15">Belongs to the RNase HII family.</text>
</comment>
<dbReference type="Gene3D" id="1.10.10.460">
    <property type="entry name" value="Ribonuclease hii. Domain 2"/>
    <property type="match status" value="1"/>
</dbReference>
<comment type="subcellular location">
    <subcellularLocation>
        <location evidence="4 13">Cytoplasm</location>
    </subcellularLocation>
</comment>
<keyword evidence="12 13" id="KW-0378">Hydrolase</keyword>
<dbReference type="NCBIfam" id="TIGR00729">
    <property type="entry name" value="ribonuclease HII"/>
    <property type="match status" value="1"/>
</dbReference>
<dbReference type="Gene3D" id="3.30.420.10">
    <property type="entry name" value="Ribonuclease H-like superfamily/Ribonuclease H"/>
    <property type="match status" value="1"/>
</dbReference>
<protein>
    <recommendedName>
        <fullName evidence="7 13">Ribonuclease HII</fullName>
        <shortName evidence="13">RNase HII</shortName>
        <ecNumber evidence="6 13">3.1.26.4</ecNumber>
    </recommendedName>
</protein>
<dbReference type="Pfam" id="PF01351">
    <property type="entry name" value="RNase_HII"/>
    <property type="match status" value="1"/>
</dbReference>
<evidence type="ECO:0000256" key="8">
    <source>
        <dbReference type="ARBA" id="ARBA00022490"/>
    </source>
</evidence>
<dbReference type="InterPro" id="IPR001352">
    <property type="entry name" value="RNase_HII/HIII"/>
</dbReference>
<dbReference type="InterPro" id="IPR023160">
    <property type="entry name" value="RNase_HII_hlx-loop-hlx_cap_dom"/>
</dbReference>
<dbReference type="RefSeq" id="WP_393971452.1">
    <property type="nucleotide sequence ID" value="NZ_CP133772.1"/>
</dbReference>
<evidence type="ECO:0000256" key="14">
    <source>
        <dbReference type="PROSITE-ProRule" id="PRU01319"/>
    </source>
</evidence>
<keyword evidence="11 13" id="KW-0255">Endonuclease</keyword>
<evidence type="ECO:0000256" key="11">
    <source>
        <dbReference type="ARBA" id="ARBA00022759"/>
    </source>
</evidence>
<evidence type="ECO:0000256" key="2">
    <source>
        <dbReference type="ARBA" id="ARBA00001946"/>
    </source>
</evidence>
<dbReference type="AlphaFoldDB" id="A0AAX4NEC5"/>
<keyword evidence="13" id="KW-0464">Manganese</keyword>
<comment type="cofactor">
    <cofactor evidence="13 14">
        <name>Mn(2+)</name>
        <dbReference type="ChEBI" id="CHEBI:29035"/>
    </cofactor>
    <cofactor evidence="13 14">
        <name>Mg(2+)</name>
        <dbReference type="ChEBI" id="CHEBI:18420"/>
    </cofactor>
    <text evidence="13 14">Manganese or magnesium. Binds 1 divalent metal ion per monomer in the absence of substrate. May bind a second metal ion after substrate binding.</text>
</comment>
<evidence type="ECO:0000256" key="6">
    <source>
        <dbReference type="ARBA" id="ARBA00012180"/>
    </source>
</evidence>
<gene>
    <name evidence="13 17" type="primary">rnhB</name>
    <name evidence="17" type="ORF">OXIME_000009</name>
</gene>
<feature type="binding site" evidence="13 14">
    <location>
        <position position="16"/>
    </location>
    <ligand>
        <name>a divalent metal cation</name>
        <dbReference type="ChEBI" id="CHEBI:60240"/>
    </ligand>
</feature>
<dbReference type="GO" id="GO:0032299">
    <property type="term" value="C:ribonuclease H2 complex"/>
    <property type="evidence" value="ECO:0007669"/>
    <property type="project" value="TreeGrafter"/>
</dbReference>
<dbReference type="KEGG" id="omr:OXIME_000009"/>
<dbReference type="InterPro" id="IPR024567">
    <property type="entry name" value="RNase_HII/HIII_dom"/>
</dbReference>
<dbReference type="InterPro" id="IPR036397">
    <property type="entry name" value="RNaseH_sf"/>
</dbReference>
<dbReference type="GO" id="GO:0006298">
    <property type="term" value="P:mismatch repair"/>
    <property type="evidence" value="ECO:0007669"/>
    <property type="project" value="TreeGrafter"/>
</dbReference>
<evidence type="ECO:0000256" key="3">
    <source>
        <dbReference type="ARBA" id="ARBA00004065"/>
    </source>
</evidence>
<dbReference type="InterPro" id="IPR004649">
    <property type="entry name" value="RNase_H2_suA"/>
</dbReference>
<keyword evidence="9 13" id="KW-0540">Nuclease</keyword>
<dbReference type="HAMAP" id="MF_00052_A">
    <property type="entry name" value="RNase_HII_A"/>
    <property type="match status" value="1"/>
</dbReference>
<name>A0AAX4NEC5_9ARCH</name>
<dbReference type="InterPro" id="IPR012337">
    <property type="entry name" value="RNaseH-like_sf"/>
</dbReference>
<dbReference type="Proteomes" id="UP001451606">
    <property type="component" value="Chromosome"/>
</dbReference>
<proteinExistence type="inferred from homology"/>
<comment type="cofactor">
    <cofactor evidence="2">
        <name>Mg(2+)</name>
        <dbReference type="ChEBI" id="CHEBI:18420"/>
    </cofactor>
</comment>
<feature type="binding site" evidence="13 14">
    <location>
        <position position="109"/>
    </location>
    <ligand>
        <name>a divalent metal cation</name>
        <dbReference type="ChEBI" id="CHEBI:60240"/>
    </ligand>
</feature>
<accession>A0AAX4NEC5</accession>
<evidence type="ECO:0000256" key="15">
    <source>
        <dbReference type="RuleBase" id="RU003515"/>
    </source>
</evidence>
<evidence type="ECO:0000256" key="4">
    <source>
        <dbReference type="ARBA" id="ARBA00004496"/>
    </source>
</evidence>
<dbReference type="GO" id="GO:0030145">
    <property type="term" value="F:manganese ion binding"/>
    <property type="evidence" value="ECO:0007669"/>
    <property type="project" value="UniProtKB-UniRule"/>
</dbReference>
<evidence type="ECO:0000256" key="5">
    <source>
        <dbReference type="ARBA" id="ARBA00007383"/>
    </source>
</evidence>
<evidence type="ECO:0000256" key="7">
    <source>
        <dbReference type="ARBA" id="ARBA00019179"/>
    </source>
</evidence>
<comment type="catalytic activity">
    <reaction evidence="1 13 14 15">
        <text>Endonucleolytic cleavage to 5'-phosphomonoester.</text>
        <dbReference type="EC" id="3.1.26.4"/>
    </reaction>
</comment>
<comment type="function">
    <text evidence="3 13 15">Endonuclease that specifically degrades the RNA of RNA-DNA hybrids.</text>
</comment>
<dbReference type="PROSITE" id="PS51975">
    <property type="entry name" value="RNASE_H_2"/>
    <property type="match status" value="1"/>
</dbReference>
<keyword evidence="8 13" id="KW-0963">Cytoplasm</keyword>
<keyword evidence="10 13" id="KW-0479">Metal-binding</keyword>
<dbReference type="GeneID" id="95966733"/>
<feature type="binding site" evidence="13 14">
    <location>
        <position position="15"/>
    </location>
    <ligand>
        <name>a divalent metal cation</name>
        <dbReference type="ChEBI" id="CHEBI:60240"/>
    </ligand>
</feature>
<dbReference type="PANTHER" id="PTHR10954:SF23">
    <property type="entry name" value="RIBONUCLEASE"/>
    <property type="match status" value="1"/>
</dbReference>
<evidence type="ECO:0000313" key="17">
    <source>
        <dbReference type="EMBL" id="WYX99478.1"/>
    </source>
</evidence>
<evidence type="ECO:0000259" key="16">
    <source>
        <dbReference type="PROSITE" id="PS51975"/>
    </source>
</evidence>
<evidence type="ECO:0000256" key="9">
    <source>
        <dbReference type="ARBA" id="ARBA00022722"/>
    </source>
</evidence>
<dbReference type="EC" id="3.1.26.4" evidence="6 13"/>
<evidence type="ECO:0000256" key="13">
    <source>
        <dbReference type="HAMAP-Rule" id="MF_00052"/>
    </source>
</evidence>
<evidence type="ECO:0000256" key="10">
    <source>
        <dbReference type="ARBA" id="ARBA00022723"/>
    </source>
</evidence>
<reference evidence="17 18" key="1">
    <citation type="submission" date="2023-09" db="EMBL/GenBank/DDBJ databases">
        <authorList>
            <person name="Golyshina O.V."/>
            <person name="Lunev E.A."/>
            <person name="Bargiela R."/>
            <person name="Gaines M.C."/>
            <person name="Daum B."/>
            <person name="Bale N.J."/>
            <person name="Koenen M."/>
            <person name="Sinninghe Damst J.S."/>
            <person name="Yakimov M."/>
            <person name="Golyshin P.N."/>
        </authorList>
    </citation>
    <scope>NUCLEOTIDE SEQUENCE [LARGE SCALE GENOMIC DNA]</scope>
    <source>
        <strain evidence="17 18">M1</strain>
    </source>
</reference>
<dbReference type="GO" id="GO:0004523">
    <property type="term" value="F:RNA-DNA hybrid ribonuclease activity"/>
    <property type="evidence" value="ECO:0007669"/>
    <property type="project" value="UniProtKB-UniRule"/>
</dbReference>
<dbReference type="GO" id="GO:0003723">
    <property type="term" value="F:RNA binding"/>
    <property type="evidence" value="ECO:0007669"/>
    <property type="project" value="UniProtKB-UniRule"/>
</dbReference>
<dbReference type="EMBL" id="CP133772">
    <property type="protein sequence ID" value="WYX99478.1"/>
    <property type="molecule type" value="Genomic_DNA"/>
</dbReference>
<dbReference type="GO" id="GO:0005737">
    <property type="term" value="C:cytoplasm"/>
    <property type="evidence" value="ECO:0007669"/>
    <property type="project" value="UniProtKB-SubCell"/>
</dbReference>
<dbReference type="PANTHER" id="PTHR10954">
    <property type="entry name" value="RIBONUCLEASE H2 SUBUNIT A"/>
    <property type="match status" value="1"/>
</dbReference>
<evidence type="ECO:0000256" key="1">
    <source>
        <dbReference type="ARBA" id="ARBA00000077"/>
    </source>
</evidence>
<feature type="domain" description="RNase H type-2" evidence="16">
    <location>
        <begin position="9"/>
        <end position="212"/>
    </location>
</feature>
<sequence>MIVSNNRRECQCGIDEAGRGPVIGPMVMAMVCGDPAELKKAGVRDSKELTPARREMLFDRMDRLNLHKSLVVISPGEINDMMERITLNEIERHFALQLLRDAECDVYVDSFDVNPERLSKSLSLESGKKVFCAHRADSNYPSVSAASIVAKVIRDREIRALSEKYGEIGSGYPSDPRTIKFLQTSIENRVDLSKIVRVKWKTYQNLISSSKNCRLNL</sequence>
<dbReference type="SUPFAM" id="SSF53098">
    <property type="entry name" value="Ribonuclease H-like"/>
    <property type="match status" value="1"/>
</dbReference>
<dbReference type="CDD" id="cd07180">
    <property type="entry name" value="RNase_HII_archaea_like"/>
    <property type="match status" value="1"/>
</dbReference>
<evidence type="ECO:0000256" key="12">
    <source>
        <dbReference type="ARBA" id="ARBA00022801"/>
    </source>
</evidence>
<evidence type="ECO:0000313" key="18">
    <source>
        <dbReference type="Proteomes" id="UP001451606"/>
    </source>
</evidence>
<keyword evidence="18" id="KW-1185">Reference proteome</keyword>
<dbReference type="GO" id="GO:0043137">
    <property type="term" value="P:DNA replication, removal of RNA primer"/>
    <property type="evidence" value="ECO:0007669"/>
    <property type="project" value="TreeGrafter"/>
</dbReference>
<organism evidence="17 18">
    <name type="scientific">Oxyplasma meridianum</name>
    <dbReference type="NCBI Taxonomy" id="3073602"/>
    <lineage>
        <taxon>Archaea</taxon>
        <taxon>Methanobacteriati</taxon>
        <taxon>Thermoplasmatota</taxon>
        <taxon>Thermoplasmata</taxon>
        <taxon>Thermoplasmatales</taxon>
        <taxon>Thermoplasmataceae</taxon>
        <taxon>Oxyplasma</taxon>
    </lineage>
</organism>